<evidence type="ECO:0000313" key="4">
    <source>
        <dbReference type="EMBL" id="ADJ23058.1"/>
    </source>
</evidence>
<protein>
    <recommendedName>
        <fullName evidence="2">Protein-L-isoaspartate O-methyltransferase</fullName>
    </recommendedName>
    <alternativeName>
        <fullName evidence="3">Protein L-isoaspartyl methyltransferase</fullName>
    </alternativeName>
</protein>
<dbReference type="HOGENOM" id="CLU_055432_2_1_5"/>
<comment type="similarity">
    <text evidence="1">Belongs to the methyltransferase superfamily. L-isoaspartyl/D-aspartyl protein methyltransferase family.</text>
</comment>
<dbReference type="KEGG" id="hdn:Hden_1246"/>
<dbReference type="SUPFAM" id="SSF53335">
    <property type="entry name" value="S-adenosyl-L-methionine-dependent methyltransferases"/>
    <property type="match status" value="1"/>
</dbReference>
<dbReference type="GO" id="GO:0004719">
    <property type="term" value="F:protein-L-isoaspartate (D-aspartate) O-methyltransferase activity"/>
    <property type="evidence" value="ECO:0007669"/>
    <property type="project" value="InterPro"/>
</dbReference>
<name>D8JWE5_HYPDA</name>
<evidence type="ECO:0000256" key="2">
    <source>
        <dbReference type="ARBA" id="ARBA00013346"/>
    </source>
</evidence>
<evidence type="ECO:0000256" key="1">
    <source>
        <dbReference type="ARBA" id="ARBA00005369"/>
    </source>
</evidence>
<reference evidence="5" key="1">
    <citation type="journal article" date="2011" name="J. Bacteriol.">
        <title>Genome sequences of eight morphologically diverse alphaproteobacteria.</title>
        <authorList>
            <consortium name="US DOE Joint Genome Institute"/>
            <person name="Brown P.J."/>
            <person name="Kysela D.T."/>
            <person name="Buechlein A."/>
            <person name="Hemmerich C."/>
            <person name="Brun Y.V."/>
        </authorList>
    </citation>
    <scope>NUCLEOTIDE SEQUENCE [LARGE SCALE GENOMIC DNA]</scope>
    <source>
        <strain evidence="5">ATCC 51888 / DSM 1869 / NCIB 11706 / TK 0415</strain>
    </source>
</reference>
<evidence type="ECO:0000313" key="5">
    <source>
        <dbReference type="Proteomes" id="UP000002033"/>
    </source>
</evidence>
<dbReference type="STRING" id="582899.Hden_1246"/>
<dbReference type="RefSeq" id="WP_013215273.1">
    <property type="nucleotide sequence ID" value="NC_014313.1"/>
</dbReference>
<accession>D8JWE5</accession>
<gene>
    <name evidence="4" type="ordered locus">Hden_1246</name>
</gene>
<keyword evidence="5" id="KW-1185">Reference proteome</keyword>
<proteinExistence type="inferred from homology"/>
<evidence type="ECO:0000256" key="3">
    <source>
        <dbReference type="ARBA" id="ARBA00030757"/>
    </source>
</evidence>
<dbReference type="EMBL" id="CP002083">
    <property type="protein sequence ID" value="ADJ23058.1"/>
    <property type="molecule type" value="Genomic_DNA"/>
</dbReference>
<organism evidence="4 5">
    <name type="scientific">Hyphomicrobium denitrificans (strain ATCC 51888 / DSM 1869 / NCIMB 11706 / TK 0415)</name>
    <dbReference type="NCBI Taxonomy" id="582899"/>
    <lineage>
        <taxon>Bacteria</taxon>
        <taxon>Pseudomonadati</taxon>
        <taxon>Pseudomonadota</taxon>
        <taxon>Alphaproteobacteria</taxon>
        <taxon>Hyphomicrobiales</taxon>
        <taxon>Hyphomicrobiaceae</taxon>
        <taxon>Hyphomicrobium</taxon>
    </lineage>
</organism>
<dbReference type="Pfam" id="PF01135">
    <property type="entry name" value="PCMT"/>
    <property type="match status" value="1"/>
</dbReference>
<dbReference type="InterPro" id="IPR029063">
    <property type="entry name" value="SAM-dependent_MTases_sf"/>
</dbReference>
<dbReference type="PANTHER" id="PTHR11579:SF18">
    <property type="entry name" value="PROTEIN-L-ISOASPARTATE O-METHYLTRANSFERASE"/>
    <property type="match status" value="1"/>
</dbReference>
<dbReference type="Proteomes" id="UP000002033">
    <property type="component" value="Chromosome"/>
</dbReference>
<dbReference type="GO" id="GO:0032259">
    <property type="term" value="P:methylation"/>
    <property type="evidence" value="ECO:0007669"/>
    <property type="project" value="UniProtKB-KW"/>
</dbReference>
<sequence length="218" mass="22868">MADIALQRKNMVESQIRPSDVTDRRVTAAMSAIPREAFVPARLAKLAYSDEALHVAPGAVMLPPTVLAKLVQLADINPADSVLVIGGCAGYAAAIVAQIAKSVVALLPDRETATSVTDACRSVSIGNVTAVAGGLSEGWKAQAPYDVIIVEGGVETIPDAVKAQLSDGGRLVAIEVERELGHAFLLQKTGEFFVRRDAFQTAAPLLTGFESAKPAFVF</sequence>
<dbReference type="PANTHER" id="PTHR11579">
    <property type="entry name" value="PROTEIN-L-ISOASPARTATE O-METHYLTRANSFERASE"/>
    <property type="match status" value="1"/>
</dbReference>
<dbReference type="InterPro" id="IPR000682">
    <property type="entry name" value="PCMT"/>
</dbReference>
<dbReference type="AlphaFoldDB" id="D8JWE5"/>
<dbReference type="eggNOG" id="COG2518">
    <property type="taxonomic scope" value="Bacteria"/>
</dbReference>
<keyword evidence="4" id="KW-0489">Methyltransferase</keyword>
<keyword evidence="4" id="KW-0808">Transferase</keyword>
<dbReference type="Gene3D" id="3.40.50.150">
    <property type="entry name" value="Vaccinia Virus protein VP39"/>
    <property type="match status" value="1"/>
</dbReference>
<dbReference type="GO" id="GO:0005737">
    <property type="term" value="C:cytoplasm"/>
    <property type="evidence" value="ECO:0007669"/>
    <property type="project" value="TreeGrafter"/>
</dbReference>